<name>A0A8C9Y0J4_SANLU</name>
<sequence length="133" mass="14079">MLCFYKKRIVTAPMRQIGGQSGKGNRITNTEACQPGKAPNFSMNRTLGDPGLEVINATTGKDDLGRPSANTLCSAAGCASTASCHPAFGSEQCGLAATRRRSAKQTLFRAFHTAGLGTWVKKPVETDQFALAD</sequence>
<feature type="domain" description="A to I editase" evidence="1">
    <location>
        <begin position="34"/>
        <end position="129"/>
    </location>
</feature>
<accession>A0A8C9Y0J4</accession>
<dbReference type="PROSITE" id="PS50141">
    <property type="entry name" value="A_DEAMIN_EDITASE"/>
    <property type="match status" value="1"/>
</dbReference>
<reference evidence="2" key="2">
    <citation type="submission" date="2025-09" db="UniProtKB">
        <authorList>
            <consortium name="Ensembl"/>
        </authorList>
    </citation>
    <scope>IDENTIFICATION</scope>
</reference>
<dbReference type="GO" id="GO:0003723">
    <property type="term" value="F:RNA binding"/>
    <property type="evidence" value="ECO:0007669"/>
    <property type="project" value="InterPro"/>
</dbReference>
<dbReference type="GO" id="GO:0006396">
    <property type="term" value="P:RNA processing"/>
    <property type="evidence" value="ECO:0007669"/>
    <property type="project" value="InterPro"/>
</dbReference>
<proteinExistence type="predicted"/>
<evidence type="ECO:0000313" key="3">
    <source>
        <dbReference type="Proteomes" id="UP000694568"/>
    </source>
</evidence>
<dbReference type="InterPro" id="IPR002466">
    <property type="entry name" value="A_deamin"/>
</dbReference>
<evidence type="ECO:0000313" key="2">
    <source>
        <dbReference type="Ensembl" id="ENSSLUP00000015910.1"/>
    </source>
</evidence>
<organism evidence="2 3">
    <name type="scientific">Sander lucioperca</name>
    <name type="common">Pike-perch</name>
    <name type="synonym">Perca lucioperca</name>
    <dbReference type="NCBI Taxonomy" id="283035"/>
    <lineage>
        <taxon>Eukaryota</taxon>
        <taxon>Metazoa</taxon>
        <taxon>Chordata</taxon>
        <taxon>Craniata</taxon>
        <taxon>Vertebrata</taxon>
        <taxon>Euteleostomi</taxon>
        <taxon>Actinopterygii</taxon>
        <taxon>Neopterygii</taxon>
        <taxon>Teleostei</taxon>
        <taxon>Neoteleostei</taxon>
        <taxon>Acanthomorphata</taxon>
        <taxon>Eupercaria</taxon>
        <taxon>Perciformes</taxon>
        <taxon>Percoidei</taxon>
        <taxon>Percidae</taxon>
        <taxon>Luciopercinae</taxon>
        <taxon>Sander</taxon>
    </lineage>
</organism>
<dbReference type="GeneTree" id="ENSGT00940000155992"/>
<dbReference type="GO" id="GO:0004000">
    <property type="term" value="F:adenosine deaminase activity"/>
    <property type="evidence" value="ECO:0007669"/>
    <property type="project" value="InterPro"/>
</dbReference>
<evidence type="ECO:0000259" key="1">
    <source>
        <dbReference type="PROSITE" id="PS50141"/>
    </source>
</evidence>
<dbReference type="Proteomes" id="UP000694568">
    <property type="component" value="Unplaced"/>
</dbReference>
<dbReference type="AlphaFoldDB" id="A0A8C9Y0J4"/>
<dbReference type="Ensembl" id="ENSSLUT00000016429.1">
    <property type="protein sequence ID" value="ENSSLUP00000015910.1"/>
    <property type="gene ID" value="ENSSLUG00000007494.1"/>
</dbReference>
<keyword evidence="3" id="KW-1185">Reference proteome</keyword>
<protein>
    <recommendedName>
        <fullName evidence="1">A to I editase domain-containing protein</fullName>
    </recommendedName>
</protein>
<reference evidence="2" key="1">
    <citation type="submission" date="2025-08" db="UniProtKB">
        <authorList>
            <consortium name="Ensembl"/>
        </authorList>
    </citation>
    <scope>IDENTIFICATION</scope>
</reference>